<dbReference type="eggNOG" id="COG4941">
    <property type="taxonomic scope" value="Bacteria"/>
</dbReference>
<dbReference type="GO" id="GO:0006352">
    <property type="term" value="P:DNA-templated transcription initiation"/>
    <property type="evidence" value="ECO:0007669"/>
    <property type="project" value="InterPro"/>
</dbReference>
<evidence type="ECO:0000256" key="1">
    <source>
        <dbReference type="ARBA" id="ARBA00010641"/>
    </source>
</evidence>
<evidence type="ECO:0000256" key="4">
    <source>
        <dbReference type="ARBA" id="ARBA00023163"/>
    </source>
</evidence>
<dbReference type="STRING" id="1001240.GY21_11905"/>
<evidence type="ECO:0000313" key="8">
    <source>
        <dbReference type="EMBL" id="KGJ72927.1"/>
    </source>
</evidence>
<dbReference type="Proteomes" id="UP000029864">
    <property type="component" value="Unassembled WGS sequence"/>
</dbReference>
<dbReference type="Pfam" id="PF04542">
    <property type="entry name" value="Sigma70_r2"/>
    <property type="match status" value="1"/>
</dbReference>
<dbReference type="OrthoDB" id="9780299at2"/>
<dbReference type="Gene3D" id="1.10.10.10">
    <property type="entry name" value="Winged helix-like DNA-binding domain superfamily/Winged helix DNA-binding domain"/>
    <property type="match status" value="1"/>
</dbReference>
<accession>A0A099J5Z8</accession>
<organism evidence="8 9">
    <name type="scientific">Cryobacterium roopkundense</name>
    <dbReference type="NCBI Taxonomy" id="1001240"/>
    <lineage>
        <taxon>Bacteria</taxon>
        <taxon>Bacillati</taxon>
        <taxon>Actinomycetota</taxon>
        <taxon>Actinomycetes</taxon>
        <taxon>Micrococcales</taxon>
        <taxon>Microbacteriaceae</taxon>
        <taxon>Cryobacterium</taxon>
    </lineage>
</organism>
<evidence type="ECO:0000256" key="2">
    <source>
        <dbReference type="ARBA" id="ARBA00023015"/>
    </source>
</evidence>
<evidence type="ECO:0000259" key="7">
    <source>
        <dbReference type="Pfam" id="PF20239"/>
    </source>
</evidence>
<dbReference type="GO" id="GO:0003677">
    <property type="term" value="F:DNA binding"/>
    <property type="evidence" value="ECO:0007669"/>
    <property type="project" value="InterPro"/>
</dbReference>
<dbReference type="NCBIfam" id="TIGR02937">
    <property type="entry name" value="sigma70-ECF"/>
    <property type="match status" value="1"/>
</dbReference>
<dbReference type="SUPFAM" id="SSF88946">
    <property type="entry name" value="Sigma2 domain of RNA polymerase sigma factors"/>
    <property type="match status" value="1"/>
</dbReference>
<dbReference type="RefSeq" id="WP_035836957.1">
    <property type="nucleotide sequence ID" value="NZ_JACHBQ010000001.1"/>
</dbReference>
<feature type="domain" description="DUF6596" evidence="7">
    <location>
        <begin position="181"/>
        <end position="279"/>
    </location>
</feature>
<dbReference type="InterPro" id="IPR013249">
    <property type="entry name" value="RNA_pol_sigma70_r4_t2"/>
</dbReference>
<dbReference type="Gene3D" id="1.10.1740.10">
    <property type="match status" value="1"/>
</dbReference>
<keyword evidence="2" id="KW-0805">Transcription regulation</keyword>
<reference evidence="8 9" key="1">
    <citation type="submission" date="2014-08" db="EMBL/GenBank/DDBJ databases">
        <authorList>
            <person name="Sisinthy S."/>
        </authorList>
    </citation>
    <scope>NUCLEOTIDE SEQUENCE [LARGE SCALE GENOMIC DNA]</scope>
    <source>
        <strain evidence="8 9">RuG17</strain>
    </source>
</reference>
<feature type="domain" description="RNA polymerase sigma factor 70 region 4 type 2" evidence="6">
    <location>
        <begin position="112"/>
        <end position="163"/>
    </location>
</feature>
<dbReference type="Pfam" id="PF08281">
    <property type="entry name" value="Sigma70_r4_2"/>
    <property type="match status" value="1"/>
</dbReference>
<comment type="caution">
    <text evidence="8">The sequence shown here is derived from an EMBL/GenBank/DDBJ whole genome shotgun (WGS) entry which is preliminary data.</text>
</comment>
<dbReference type="InterPro" id="IPR046531">
    <property type="entry name" value="DUF6596"/>
</dbReference>
<protein>
    <submittedName>
        <fullName evidence="8">ECF subfamily RNA polymerase sigma-24 subunit</fullName>
    </submittedName>
</protein>
<evidence type="ECO:0000259" key="5">
    <source>
        <dbReference type="Pfam" id="PF04542"/>
    </source>
</evidence>
<feature type="domain" description="RNA polymerase sigma-70 region 2" evidence="5">
    <location>
        <begin position="19"/>
        <end position="78"/>
    </location>
</feature>
<dbReference type="InterPro" id="IPR011990">
    <property type="entry name" value="TPR-like_helical_dom_sf"/>
</dbReference>
<dbReference type="Gene3D" id="1.25.40.10">
    <property type="entry name" value="Tetratricopeptide repeat domain"/>
    <property type="match status" value="1"/>
</dbReference>
<dbReference type="SUPFAM" id="SSF88659">
    <property type="entry name" value="Sigma3 and sigma4 domains of RNA polymerase sigma factors"/>
    <property type="match status" value="1"/>
</dbReference>
<dbReference type="SUPFAM" id="SSF48452">
    <property type="entry name" value="TPR-like"/>
    <property type="match status" value="1"/>
</dbReference>
<sequence length="410" mass="45471">MADRVADAVARASAEETARIISTVLRITGDFALAEDCAQDAFVRAFSDWRKGGIPDNPGAWLTTVAKRRAIDLLRHAGAEDRALRRVAVKEYEPVEPDPNTGGDIDDRLRLIFTCCHPALPMDARVALTLRTIAGLTPAQIARAFLVTEPAMEKRLVRARARIKHAGIPYRVPPPHLMPERRDGVLAVLYLLFTEGYSATGGAVLIRVRLLREALRLTRLLVELMPDDDEVRALLALMLLHHARTAARTDAVGDIVTLEEQDRSLWDRDAITEALTILRSLVPRAGRYELQARIAACHLEAPEASSTNFARIAELYDALAVIDPSPVVELNRAVAVAMSQGLEVGLRLVDALVTSRGMDDYYLLPATRADLLRRMGRRTEAANEYENALQLAPSETEKRYLGRRLAETRR</sequence>
<dbReference type="InterPro" id="IPR014284">
    <property type="entry name" value="RNA_pol_sigma-70_dom"/>
</dbReference>
<name>A0A099J5Z8_9MICO</name>
<keyword evidence="3" id="KW-0731">Sigma factor</keyword>
<dbReference type="PANTHER" id="PTHR47756:SF2">
    <property type="entry name" value="BLL6612 PROTEIN"/>
    <property type="match status" value="1"/>
</dbReference>
<dbReference type="Pfam" id="PF20239">
    <property type="entry name" value="DUF6596"/>
    <property type="match status" value="1"/>
</dbReference>
<keyword evidence="4" id="KW-0804">Transcription</keyword>
<evidence type="ECO:0000256" key="3">
    <source>
        <dbReference type="ARBA" id="ARBA00023082"/>
    </source>
</evidence>
<dbReference type="InterPro" id="IPR007627">
    <property type="entry name" value="RNA_pol_sigma70_r2"/>
</dbReference>
<proteinExistence type="inferred from homology"/>
<dbReference type="AlphaFoldDB" id="A0A099J5Z8"/>
<keyword evidence="9" id="KW-1185">Reference proteome</keyword>
<evidence type="ECO:0000313" key="9">
    <source>
        <dbReference type="Proteomes" id="UP000029864"/>
    </source>
</evidence>
<dbReference type="EMBL" id="JPXF01000048">
    <property type="protein sequence ID" value="KGJ72927.1"/>
    <property type="molecule type" value="Genomic_DNA"/>
</dbReference>
<dbReference type="PANTHER" id="PTHR47756">
    <property type="entry name" value="BLL6612 PROTEIN-RELATED"/>
    <property type="match status" value="1"/>
</dbReference>
<dbReference type="GO" id="GO:0016987">
    <property type="term" value="F:sigma factor activity"/>
    <property type="evidence" value="ECO:0007669"/>
    <property type="project" value="UniProtKB-KW"/>
</dbReference>
<dbReference type="InterPro" id="IPR013325">
    <property type="entry name" value="RNA_pol_sigma_r2"/>
</dbReference>
<dbReference type="InterPro" id="IPR036388">
    <property type="entry name" value="WH-like_DNA-bd_sf"/>
</dbReference>
<dbReference type="InterPro" id="IPR013324">
    <property type="entry name" value="RNA_pol_sigma_r3/r4-like"/>
</dbReference>
<gene>
    <name evidence="8" type="ORF">GY21_11905</name>
</gene>
<evidence type="ECO:0000259" key="6">
    <source>
        <dbReference type="Pfam" id="PF08281"/>
    </source>
</evidence>
<comment type="similarity">
    <text evidence="1">Belongs to the sigma-70 factor family. ECF subfamily.</text>
</comment>